<evidence type="ECO:0000256" key="6">
    <source>
        <dbReference type="ARBA" id="ARBA00023014"/>
    </source>
</evidence>
<feature type="compositionally biased region" description="Low complexity" evidence="10">
    <location>
        <begin position="230"/>
        <end position="248"/>
    </location>
</feature>
<dbReference type="PANTHER" id="PTHR10371">
    <property type="entry name" value="NADH DEHYDROGENASE UBIQUINONE FLAVOPROTEIN 2, MITOCHONDRIAL"/>
    <property type="match status" value="1"/>
</dbReference>
<dbReference type="FunFam" id="3.40.30.10:FF:000022">
    <property type="entry name" value="NADH dehydrogenase flavoprotein 2, mitochondrial"/>
    <property type="match status" value="1"/>
</dbReference>
<dbReference type="GO" id="GO:0003954">
    <property type="term" value="F:NADH dehydrogenase activity"/>
    <property type="evidence" value="ECO:0007669"/>
    <property type="project" value="TreeGrafter"/>
</dbReference>
<protein>
    <submittedName>
        <fullName evidence="11">NADH-quinone oxidoreductase subunit NuoE</fullName>
        <ecNumber evidence="11">1.6.5.11</ecNumber>
    </submittedName>
</protein>
<feature type="compositionally biased region" description="Low complexity" evidence="10">
    <location>
        <begin position="206"/>
        <end position="217"/>
    </location>
</feature>
<dbReference type="GO" id="GO:0022804">
    <property type="term" value="F:active transmembrane transporter activity"/>
    <property type="evidence" value="ECO:0007669"/>
    <property type="project" value="UniProtKB-ARBA"/>
</dbReference>
<dbReference type="NCBIfam" id="TIGR01958">
    <property type="entry name" value="nuoE_fam"/>
    <property type="match status" value="1"/>
</dbReference>
<dbReference type="GO" id="GO:0046872">
    <property type="term" value="F:metal ion binding"/>
    <property type="evidence" value="ECO:0007669"/>
    <property type="project" value="UniProtKB-KW"/>
</dbReference>
<dbReference type="Pfam" id="PF01257">
    <property type="entry name" value="2Fe-2S_thioredx"/>
    <property type="match status" value="1"/>
</dbReference>
<dbReference type="GO" id="GO:0098662">
    <property type="term" value="P:inorganic cation transmembrane transport"/>
    <property type="evidence" value="ECO:0007669"/>
    <property type="project" value="UniProtKB-ARBA"/>
</dbReference>
<evidence type="ECO:0000256" key="5">
    <source>
        <dbReference type="ARBA" id="ARBA00023004"/>
    </source>
</evidence>
<name>A0A952FMJ4_9PROT</name>
<dbReference type="GO" id="GO:0031967">
    <property type="term" value="C:organelle envelope"/>
    <property type="evidence" value="ECO:0007669"/>
    <property type="project" value="UniProtKB-ARBA"/>
</dbReference>
<dbReference type="Gene3D" id="1.10.10.1590">
    <property type="entry name" value="NADH-quinone oxidoreductase subunit E"/>
    <property type="match status" value="1"/>
</dbReference>
<dbReference type="InterPro" id="IPR002023">
    <property type="entry name" value="NuoE-like"/>
</dbReference>
<comment type="similarity">
    <text evidence="1">Belongs to the complex I 24 kDa subunit family.</text>
</comment>
<dbReference type="EC" id="1.6.5.11" evidence="11"/>
<dbReference type="InterPro" id="IPR042128">
    <property type="entry name" value="NuoE_dom"/>
</dbReference>
<evidence type="ECO:0000313" key="11">
    <source>
        <dbReference type="EMBL" id="MBW8724996.1"/>
    </source>
</evidence>
<feature type="region of interest" description="Disordered" evidence="10">
    <location>
        <begin position="200"/>
        <end position="282"/>
    </location>
</feature>
<dbReference type="InterPro" id="IPR041921">
    <property type="entry name" value="NuoE_N"/>
</dbReference>
<keyword evidence="2" id="KW-0001">2Fe-2S</keyword>
<reference evidence="11" key="1">
    <citation type="submission" date="2020-06" db="EMBL/GenBank/DDBJ databases">
        <title>Stable isotope informed genome-resolved metagenomics uncovers potential trophic interactions in rhizosphere soil.</title>
        <authorList>
            <person name="Starr E.P."/>
            <person name="Shi S."/>
            <person name="Blazewicz S.J."/>
            <person name="Koch B.J."/>
            <person name="Probst A.J."/>
            <person name="Hungate B.A."/>
            <person name="Pett-Ridge J."/>
            <person name="Firestone M.K."/>
            <person name="Banfield J.F."/>
        </authorList>
    </citation>
    <scope>NUCLEOTIDE SEQUENCE</scope>
    <source>
        <strain evidence="11">YM_69_17</strain>
    </source>
</reference>
<keyword evidence="11" id="KW-0560">Oxidoreductase</keyword>
<comment type="caution">
    <text evidence="11">The sequence shown here is derived from an EMBL/GenBank/DDBJ whole genome shotgun (WGS) entry which is preliminary data.</text>
</comment>
<dbReference type="Proteomes" id="UP000700706">
    <property type="component" value="Unassembled WGS sequence"/>
</dbReference>
<dbReference type="GO" id="GO:0098796">
    <property type="term" value="C:membrane protein complex"/>
    <property type="evidence" value="ECO:0007669"/>
    <property type="project" value="UniProtKB-ARBA"/>
</dbReference>
<evidence type="ECO:0000256" key="3">
    <source>
        <dbReference type="ARBA" id="ARBA00022723"/>
    </source>
</evidence>
<evidence type="ECO:0000256" key="10">
    <source>
        <dbReference type="SAM" id="MobiDB-lite"/>
    </source>
</evidence>
<sequence>MTAAGIAPEAEQPKEFAFTPENLERAKTIIAKYPEGKQQSAVIPLLDIAQRQHHNWIPRVAMDYVADLLEMPRIRVYEVASFYTMFNKAPVGRHFFQVCTTTPCWLRGSGDVMKALQDRAGCGNHETSEDGLFSVLEVECLGACVNAPMVQINDDFYEDLDYDKTVALSDALKAGQHTTPGPQNGRTNSQALSGATTLLNMRPGHRPAVPASAARPVAEGDKADQPDPAPAGGAPPAHEVAAEAEPSPGAHRGDAEPQKKGRPPQRIEPTGDHAGTADSGEK</sequence>
<evidence type="ECO:0000256" key="4">
    <source>
        <dbReference type="ARBA" id="ARBA00022967"/>
    </source>
</evidence>
<accession>A0A952FMJ4</accession>
<evidence type="ECO:0000256" key="9">
    <source>
        <dbReference type="ARBA" id="ARBA00047712"/>
    </source>
</evidence>
<gene>
    <name evidence="11" type="primary">nuoE</name>
    <name evidence="11" type="ORF">JF625_07560</name>
</gene>
<dbReference type="FunFam" id="1.10.10.1590:FF:000001">
    <property type="entry name" value="NADH-quinone oxidoreductase subunit E"/>
    <property type="match status" value="1"/>
</dbReference>
<keyword evidence="7" id="KW-0520">NAD</keyword>
<keyword evidence="6" id="KW-0411">Iron-sulfur</keyword>
<keyword evidence="3" id="KW-0479">Metal-binding</keyword>
<evidence type="ECO:0000313" key="12">
    <source>
        <dbReference type="Proteomes" id="UP000700706"/>
    </source>
</evidence>
<keyword evidence="5" id="KW-0408">Iron</keyword>
<dbReference type="NCBIfam" id="NF005725">
    <property type="entry name" value="PRK07539.1-5"/>
    <property type="match status" value="1"/>
</dbReference>
<dbReference type="SUPFAM" id="SSF52833">
    <property type="entry name" value="Thioredoxin-like"/>
    <property type="match status" value="1"/>
</dbReference>
<dbReference type="PROSITE" id="PS01099">
    <property type="entry name" value="COMPLEX1_24K"/>
    <property type="match status" value="1"/>
</dbReference>
<proteinExistence type="inferred from homology"/>
<evidence type="ECO:0000256" key="2">
    <source>
        <dbReference type="ARBA" id="ARBA00022714"/>
    </source>
</evidence>
<dbReference type="InterPro" id="IPR036249">
    <property type="entry name" value="Thioredoxin-like_sf"/>
</dbReference>
<dbReference type="GO" id="GO:1902494">
    <property type="term" value="C:catalytic complex"/>
    <property type="evidence" value="ECO:0007669"/>
    <property type="project" value="UniProtKB-ARBA"/>
</dbReference>
<comment type="cofactor">
    <cofactor evidence="8">
        <name>[2Fe-2S] cluster</name>
        <dbReference type="ChEBI" id="CHEBI:190135"/>
    </cofactor>
</comment>
<dbReference type="PANTHER" id="PTHR10371:SF3">
    <property type="entry name" value="NADH DEHYDROGENASE [UBIQUINONE] FLAVOPROTEIN 2, MITOCHONDRIAL"/>
    <property type="match status" value="1"/>
</dbReference>
<dbReference type="Gene3D" id="3.40.30.10">
    <property type="entry name" value="Glutaredoxin"/>
    <property type="match status" value="1"/>
</dbReference>
<comment type="catalytic activity">
    <reaction evidence="9">
        <text>a quinone + NADH + 5 H(+)(in) = a quinol + NAD(+) + 4 H(+)(out)</text>
        <dbReference type="Rhea" id="RHEA:57888"/>
        <dbReference type="ChEBI" id="CHEBI:15378"/>
        <dbReference type="ChEBI" id="CHEBI:24646"/>
        <dbReference type="ChEBI" id="CHEBI:57540"/>
        <dbReference type="ChEBI" id="CHEBI:57945"/>
        <dbReference type="ChEBI" id="CHEBI:132124"/>
    </reaction>
</comment>
<dbReference type="AlphaFoldDB" id="A0A952FMJ4"/>
<keyword evidence="4" id="KW-1278">Translocase</keyword>
<organism evidence="11 12">
    <name type="scientific">Inquilinus limosus</name>
    <dbReference type="NCBI Taxonomy" id="171674"/>
    <lineage>
        <taxon>Bacteria</taxon>
        <taxon>Pseudomonadati</taxon>
        <taxon>Pseudomonadota</taxon>
        <taxon>Alphaproteobacteria</taxon>
        <taxon>Rhodospirillales</taxon>
        <taxon>Rhodospirillaceae</taxon>
        <taxon>Inquilinus</taxon>
    </lineage>
</organism>
<dbReference type="GO" id="GO:0051537">
    <property type="term" value="F:2 iron, 2 sulfur cluster binding"/>
    <property type="evidence" value="ECO:0007669"/>
    <property type="project" value="UniProtKB-KW"/>
</dbReference>
<dbReference type="EMBL" id="JAEKLZ010000158">
    <property type="protein sequence ID" value="MBW8724996.1"/>
    <property type="molecule type" value="Genomic_DNA"/>
</dbReference>
<dbReference type="CDD" id="cd03064">
    <property type="entry name" value="TRX_Fd_NuoE"/>
    <property type="match status" value="1"/>
</dbReference>
<evidence type="ECO:0000256" key="1">
    <source>
        <dbReference type="ARBA" id="ARBA00010643"/>
    </source>
</evidence>
<dbReference type="GO" id="GO:0031090">
    <property type="term" value="C:organelle membrane"/>
    <property type="evidence" value="ECO:0007669"/>
    <property type="project" value="UniProtKB-ARBA"/>
</dbReference>
<evidence type="ECO:0000256" key="7">
    <source>
        <dbReference type="ARBA" id="ARBA00023027"/>
    </source>
</evidence>
<dbReference type="GO" id="GO:0008324">
    <property type="term" value="F:monoatomic cation transmembrane transporter activity"/>
    <property type="evidence" value="ECO:0007669"/>
    <property type="project" value="UniProtKB-ARBA"/>
</dbReference>
<dbReference type="GO" id="GO:0022890">
    <property type="term" value="F:inorganic cation transmembrane transporter activity"/>
    <property type="evidence" value="ECO:0007669"/>
    <property type="project" value="UniProtKB-ARBA"/>
</dbReference>
<evidence type="ECO:0000256" key="8">
    <source>
        <dbReference type="ARBA" id="ARBA00034078"/>
    </source>
</evidence>